<feature type="transmembrane region" description="Helical" evidence="1">
    <location>
        <begin position="6"/>
        <end position="31"/>
    </location>
</feature>
<feature type="transmembrane region" description="Helical" evidence="1">
    <location>
        <begin position="79"/>
        <end position="100"/>
    </location>
</feature>
<proteinExistence type="predicted"/>
<accession>A0A368N4W0</accession>
<dbReference type="EMBL" id="QPID01000011">
    <property type="protein sequence ID" value="RCU45210.1"/>
    <property type="molecule type" value="Genomic_DNA"/>
</dbReference>
<evidence type="ECO:0000313" key="3">
    <source>
        <dbReference type="Proteomes" id="UP000252558"/>
    </source>
</evidence>
<dbReference type="Proteomes" id="UP000252558">
    <property type="component" value="Unassembled WGS sequence"/>
</dbReference>
<reference evidence="2 3" key="1">
    <citation type="submission" date="2018-07" db="EMBL/GenBank/DDBJ databases">
        <title>Corallincola holothuriorum sp. nov., a new facultative anaerobe isolated from sea cucumber Apostichopus japonicus.</title>
        <authorList>
            <person name="Xia H."/>
        </authorList>
    </citation>
    <scope>NUCLEOTIDE SEQUENCE [LARGE SCALE GENOMIC DNA]</scope>
    <source>
        <strain evidence="2 3">C4</strain>
    </source>
</reference>
<dbReference type="RefSeq" id="WP_114339413.1">
    <property type="nucleotide sequence ID" value="NZ_QPID01000011.1"/>
</dbReference>
<evidence type="ECO:0000256" key="1">
    <source>
        <dbReference type="SAM" id="Phobius"/>
    </source>
</evidence>
<keyword evidence="1" id="KW-1133">Transmembrane helix</keyword>
<feature type="transmembrane region" description="Helical" evidence="1">
    <location>
        <begin position="43"/>
        <end position="73"/>
    </location>
</feature>
<comment type="caution">
    <text evidence="2">The sequence shown here is derived from an EMBL/GenBank/DDBJ whole genome shotgun (WGS) entry which is preliminary data.</text>
</comment>
<name>A0A368N4W0_9GAMM</name>
<protein>
    <submittedName>
        <fullName evidence="2">Uncharacterized protein</fullName>
    </submittedName>
</protein>
<keyword evidence="3" id="KW-1185">Reference proteome</keyword>
<organism evidence="2 3">
    <name type="scientific">Corallincola holothuriorum</name>
    <dbReference type="NCBI Taxonomy" id="2282215"/>
    <lineage>
        <taxon>Bacteria</taxon>
        <taxon>Pseudomonadati</taxon>
        <taxon>Pseudomonadota</taxon>
        <taxon>Gammaproteobacteria</taxon>
        <taxon>Alteromonadales</taxon>
        <taxon>Psychromonadaceae</taxon>
        <taxon>Corallincola</taxon>
    </lineage>
</organism>
<evidence type="ECO:0000313" key="2">
    <source>
        <dbReference type="EMBL" id="RCU45210.1"/>
    </source>
</evidence>
<keyword evidence="1" id="KW-0812">Transmembrane</keyword>
<keyword evidence="1" id="KW-0472">Membrane</keyword>
<sequence>MTLSWMILISLIAAALYIPSLTISGWLPLTLSKCKQDRAWRRAVITAIALPAIAMLLTYPFWLIPIAWCLYAFTDVSLWSWWLIAPSAPLVALIVAAVIVDI</sequence>
<dbReference type="AlphaFoldDB" id="A0A368N4W0"/>
<gene>
    <name evidence="2" type="ORF">DU002_15925</name>
</gene>